<gene>
    <name evidence="1" type="ORF">DHETER_LOCUS3671</name>
</gene>
<dbReference type="EMBL" id="CAJVPU010003260">
    <property type="protein sequence ID" value="CAG8515674.1"/>
    <property type="molecule type" value="Genomic_DNA"/>
</dbReference>
<proteinExistence type="predicted"/>
<keyword evidence="2" id="KW-1185">Reference proteome</keyword>
<evidence type="ECO:0000313" key="2">
    <source>
        <dbReference type="Proteomes" id="UP000789702"/>
    </source>
</evidence>
<name>A0ACA9LAF8_9GLOM</name>
<comment type="caution">
    <text evidence="1">The sequence shown here is derived from an EMBL/GenBank/DDBJ whole genome shotgun (WGS) entry which is preliminary data.</text>
</comment>
<sequence length="503" mass="56390">MSGFLGIPPAVLTDSYKPTHAFLYPESIKSVAYGEFRSGFNGDKEDTRLLFYGIRYIIENYISVKWTLQDVELAEKFYETHNAGYQNFPFPKDLFLKFIKENDGYFPVKIEALPEGTACHVHTPVYQITAEKEYSLLVTFLETLITMTWYPTTVTTLSRRARDVIEQAYNDTVDEDGYWSLESRLHDFGFRGCTSIEQSVIGGTAHLINFTGSDTMSAGYYAQFKLNNGNPIATSIPATEHSVMTAHKTEKDAILRMIDRFGFGVFACVMDSFDYANALNNILPSIAAQKVEKGGFMVLRPDSGDQVEVVLMALRAADKVFGCDVNKKGYKLIKGCGVIQGDAVTIESMKKILRAAKEAGYSAQNIAFGMGGGLLQKVNRDTMSFATKLCHITYADGSQRDIMKSPKTETGKISLPGEFVVKKNEHGVPIIYPKECCAENDPENLLRVVYDHGKVIDWDDFDTIRKRAAKEWSCLPRSYDNISPELKAKISKCIQEIKSRLEK</sequence>
<accession>A0ACA9LAF8</accession>
<evidence type="ECO:0000313" key="1">
    <source>
        <dbReference type="EMBL" id="CAG8515674.1"/>
    </source>
</evidence>
<dbReference type="Proteomes" id="UP000789702">
    <property type="component" value="Unassembled WGS sequence"/>
</dbReference>
<organism evidence="1 2">
    <name type="scientific">Dentiscutata heterogama</name>
    <dbReference type="NCBI Taxonomy" id="1316150"/>
    <lineage>
        <taxon>Eukaryota</taxon>
        <taxon>Fungi</taxon>
        <taxon>Fungi incertae sedis</taxon>
        <taxon>Mucoromycota</taxon>
        <taxon>Glomeromycotina</taxon>
        <taxon>Glomeromycetes</taxon>
        <taxon>Diversisporales</taxon>
        <taxon>Gigasporaceae</taxon>
        <taxon>Dentiscutata</taxon>
    </lineage>
</organism>
<reference evidence="1" key="1">
    <citation type="submission" date="2021-06" db="EMBL/GenBank/DDBJ databases">
        <authorList>
            <person name="Kallberg Y."/>
            <person name="Tangrot J."/>
            <person name="Rosling A."/>
        </authorList>
    </citation>
    <scope>NUCLEOTIDE SEQUENCE</scope>
    <source>
        <strain evidence="1">IL203A</strain>
    </source>
</reference>
<protein>
    <submittedName>
        <fullName evidence="1">7021_t:CDS:1</fullName>
    </submittedName>
</protein>